<organism evidence="2 3">
    <name type="scientific">Colletotrichum godetiae</name>
    <dbReference type="NCBI Taxonomy" id="1209918"/>
    <lineage>
        <taxon>Eukaryota</taxon>
        <taxon>Fungi</taxon>
        <taxon>Dikarya</taxon>
        <taxon>Ascomycota</taxon>
        <taxon>Pezizomycotina</taxon>
        <taxon>Sordariomycetes</taxon>
        <taxon>Hypocreomycetidae</taxon>
        <taxon>Glomerellales</taxon>
        <taxon>Glomerellaceae</taxon>
        <taxon>Colletotrichum</taxon>
        <taxon>Colletotrichum acutatum species complex</taxon>
    </lineage>
</organism>
<evidence type="ECO:0000313" key="3">
    <source>
        <dbReference type="Proteomes" id="UP001224890"/>
    </source>
</evidence>
<dbReference type="RefSeq" id="XP_060434660.1">
    <property type="nucleotide sequence ID" value="XM_060566707.1"/>
</dbReference>
<feature type="signal peptide" evidence="1">
    <location>
        <begin position="1"/>
        <end position="18"/>
    </location>
</feature>
<name>A0AAJ0AY26_9PEZI</name>
<feature type="chain" id="PRO_5042542609" description="Secreted protein" evidence="1">
    <location>
        <begin position="19"/>
        <end position="93"/>
    </location>
</feature>
<protein>
    <recommendedName>
        <fullName evidence="4">Secreted protein</fullName>
    </recommendedName>
</protein>
<evidence type="ECO:0008006" key="4">
    <source>
        <dbReference type="Google" id="ProtNLM"/>
    </source>
</evidence>
<dbReference type="AlphaFoldDB" id="A0AAJ0AY26"/>
<sequence length="93" mass="10671">MSDILIFAALAIPTCTWEQQVTPAFHTYRHTTRRQVTHRRKGPEARASGILRYQNAWNRRIKEDIDHPTRHILVTLYLQKSSSDAASKAGNSI</sequence>
<dbReference type="EMBL" id="JAHMHR010000005">
    <property type="protein sequence ID" value="KAK1690965.1"/>
    <property type="molecule type" value="Genomic_DNA"/>
</dbReference>
<reference evidence="2" key="1">
    <citation type="submission" date="2021-06" db="EMBL/GenBank/DDBJ databases">
        <title>Comparative genomics, transcriptomics and evolutionary studies reveal genomic signatures of adaptation to plant cell wall in hemibiotrophic fungi.</title>
        <authorList>
            <consortium name="DOE Joint Genome Institute"/>
            <person name="Baroncelli R."/>
            <person name="Diaz J.F."/>
            <person name="Benocci T."/>
            <person name="Peng M."/>
            <person name="Battaglia E."/>
            <person name="Haridas S."/>
            <person name="Andreopoulos W."/>
            <person name="Labutti K."/>
            <person name="Pangilinan J."/>
            <person name="Floch G.L."/>
            <person name="Makela M.R."/>
            <person name="Henrissat B."/>
            <person name="Grigoriev I.V."/>
            <person name="Crouch J.A."/>
            <person name="De Vries R.P."/>
            <person name="Sukno S.A."/>
            <person name="Thon M.R."/>
        </authorList>
    </citation>
    <scope>NUCLEOTIDE SEQUENCE</scope>
    <source>
        <strain evidence="2">CBS 193.32</strain>
    </source>
</reference>
<keyword evidence="3" id="KW-1185">Reference proteome</keyword>
<dbReference type="GeneID" id="85451233"/>
<evidence type="ECO:0000256" key="1">
    <source>
        <dbReference type="SAM" id="SignalP"/>
    </source>
</evidence>
<keyword evidence="1" id="KW-0732">Signal</keyword>
<proteinExistence type="predicted"/>
<evidence type="ECO:0000313" key="2">
    <source>
        <dbReference type="EMBL" id="KAK1690965.1"/>
    </source>
</evidence>
<dbReference type="Proteomes" id="UP001224890">
    <property type="component" value="Unassembled WGS sequence"/>
</dbReference>
<accession>A0AAJ0AY26</accession>
<comment type="caution">
    <text evidence="2">The sequence shown here is derived from an EMBL/GenBank/DDBJ whole genome shotgun (WGS) entry which is preliminary data.</text>
</comment>
<gene>
    <name evidence="2" type="ORF">BDP55DRAFT_315061</name>
</gene>